<name>A0ABU9RH41_9BURK</name>
<feature type="domain" description="TIR" evidence="1">
    <location>
        <begin position="6"/>
        <end position="148"/>
    </location>
</feature>
<protein>
    <submittedName>
        <fullName evidence="3">DnaB-like helicase C-terminal domain-containing protein</fullName>
    </submittedName>
</protein>
<dbReference type="EMBL" id="JAZHGA010000063">
    <property type="protein sequence ID" value="MEM5346070.1"/>
    <property type="molecule type" value="Genomic_DNA"/>
</dbReference>
<dbReference type="Pfam" id="PF03796">
    <property type="entry name" value="DnaB_C"/>
    <property type="match status" value="1"/>
</dbReference>
<dbReference type="SMART" id="SM00255">
    <property type="entry name" value="TIR"/>
    <property type="match status" value="1"/>
</dbReference>
<dbReference type="PANTHER" id="PTHR30153">
    <property type="entry name" value="REPLICATIVE DNA HELICASE DNAB"/>
    <property type="match status" value="1"/>
</dbReference>
<dbReference type="PANTHER" id="PTHR30153:SF2">
    <property type="entry name" value="REPLICATIVE DNA HELICASE"/>
    <property type="match status" value="1"/>
</dbReference>
<organism evidence="3 4">
    <name type="scientific">Paraburkholderia azotifigens</name>
    <dbReference type="NCBI Taxonomy" id="2057004"/>
    <lineage>
        <taxon>Bacteria</taxon>
        <taxon>Pseudomonadati</taxon>
        <taxon>Pseudomonadota</taxon>
        <taxon>Betaproteobacteria</taxon>
        <taxon>Burkholderiales</taxon>
        <taxon>Burkholderiaceae</taxon>
        <taxon>Paraburkholderia</taxon>
    </lineage>
</organism>
<gene>
    <name evidence="3" type="ORF">V4C56_41405</name>
</gene>
<proteinExistence type="predicted"/>
<keyword evidence="4" id="KW-1185">Reference proteome</keyword>
<dbReference type="InterPro" id="IPR000157">
    <property type="entry name" value="TIR_dom"/>
</dbReference>
<dbReference type="InterPro" id="IPR027417">
    <property type="entry name" value="P-loop_NTPase"/>
</dbReference>
<dbReference type="PROSITE" id="PS50104">
    <property type="entry name" value="TIR"/>
    <property type="match status" value="1"/>
</dbReference>
<dbReference type="InterPro" id="IPR007694">
    <property type="entry name" value="DNA_helicase_DnaB-like_C"/>
</dbReference>
<evidence type="ECO:0000259" key="1">
    <source>
        <dbReference type="PROSITE" id="PS50104"/>
    </source>
</evidence>
<dbReference type="SUPFAM" id="SSF52540">
    <property type="entry name" value="P-loop containing nucleoside triphosphate hydrolases"/>
    <property type="match status" value="1"/>
</dbReference>
<dbReference type="SUPFAM" id="SSF52200">
    <property type="entry name" value="Toll/Interleukin receptor TIR domain"/>
    <property type="match status" value="1"/>
</dbReference>
<reference evidence="3 4" key="1">
    <citation type="submission" date="2024-01" db="EMBL/GenBank/DDBJ databases">
        <title>The diversity of rhizobia nodulating Mimosa spp. in eleven states of Brazil covering several biomes is determined by host plant, location, and edaphic factors.</title>
        <authorList>
            <person name="Rouws L."/>
            <person name="Barauna A."/>
            <person name="Beukes C."/>
            <person name="De Faria S.M."/>
            <person name="Gross E."/>
            <person name="Dos Reis Junior F.B."/>
            <person name="Simon M."/>
            <person name="Maluk M."/>
            <person name="Odee D.W."/>
            <person name="Kenicer G."/>
            <person name="Young J.P.W."/>
            <person name="Reis V.M."/>
            <person name="Zilli J."/>
            <person name="James E.K."/>
        </authorList>
    </citation>
    <scope>NUCLEOTIDE SEQUENCE [LARGE SCALE GENOMIC DNA]</scope>
    <source>
        <strain evidence="3 4">JPY530</strain>
    </source>
</reference>
<dbReference type="Gene3D" id="3.40.50.10140">
    <property type="entry name" value="Toll/interleukin-1 receptor homology (TIR) domain"/>
    <property type="match status" value="1"/>
</dbReference>
<evidence type="ECO:0000313" key="4">
    <source>
        <dbReference type="Proteomes" id="UP001481677"/>
    </source>
</evidence>
<dbReference type="Pfam" id="PF13676">
    <property type="entry name" value="TIR_2"/>
    <property type="match status" value="1"/>
</dbReference>
<dbReference type="InterPro" id="IPR035897">
    <property type="entry name" value="Toll_tir_struct_dom_sf"/>
</dbReference>
<sequence length="445" mass="49295">MNAEEPQITVFISYSHKDEQYKESLEEHLAVLRRAKKISHWSDRKIVPGTSWAAEIDRNIETADVILLLVSPSFIASGYCYEKELSLALKRHEAESAVVIPIFVRPMDLTDEPLMGLQGLPKDAVSIVEWSNEDLGWRDVARGLRLVVDDLLERKRRHHEPSGFTTVQETLAEMVDNLDRLNGSGSISGISFGLVDVDHLTDGLHPGQLITVASRPGMGKTNLTLGVAASVALSGLPVVIFSTKIARREVMNRLVTITGRISHTRFQVGRLNEDDWPSLTHSVQQLSEANMWFDDSTDLAMGALRERCLAAKRKLGALGLVVVDSVSYISVSPDTAGREGVIARGLKALARELECAILVTAPVSRTVEVRPNKRPVIPDLQSWTELADESDMVAFVYRDEYYNYDTPDRGTAEFIIAKNQYGPIGPVRLLFAAEYGTVSDFSLKP</sequence>
<accession>A0ABU9RH41</accession>
<evidence type="ECO:0000259" key="2">
    <source>
        <dbReference type="PROSITE" id="PS51199"/>
    </source>
</evidence>
<dbReference type="Proteomes" id="UP001481677">
    <property type="component" value="Unassembled WGS sequence"/>
</dbReference>
<comment type="caution">
    <text evidence="3">The sequence shown here is derived from an EMBL/GenBank/DDBJ whole genome shotgun (WGS) entry which is preliminary data.</text>
</comment>
<feature type="domain" description="SF4 helicase" evidence="2">
    <location>
        <begin position="183"/>
        <end position="445"/>
    </location>
</feature>
<dbReference type="Gene3D" id="3.40.50.300">
    <property type="entry name" value="P-loop containing nucleotide triphosphate hydrolases"/>
    <property type="match status" value="1"/>
</dbReference>
<evidence type="ECO:0000313" key="3">
    <source>
        <dbReference type="EMBL" id="MEM5346070.1"/>
    </source>
</evidence>
<dbReference type="RefSeq" id="WP_342959734.1">
    <property type="nucleotide sequence ID" value="NZ_JAZHFZ010000063.1"/>
</dbReference>
<dbReference type="PROSITE" id="PS51199">
    <property type="entry name" value="SF4_HELICASE"/>
    <property type="match status" value="1"/>
</dbReference>